<evidence type="ECO:0000313" key="1">
    <source>
        <dbReference type="EMBL" id="KAJ7555713.1"/>
    </source>
</evidence>
<reference evidence="2" key="1">
    <citation type="journal article" date="2024" name="Proc. Natl. Acad. Sci. U.S.A.">
        <title>Extraordinary preservation of gene collinearity over three hundred million years revealed in homosporous lycophytes.</title>
        <authorList>
            <person name="Li C."/>
            <person name="Wickell D."/>
            <person name="Kuo L.Y."/>
            <person name="Chen X."/>
            <person name="Nie B."/>
            <person name="Liao X."/>
            <person name="Peng D."/>
            <person name="Ji J."/>
            <person name="Jenkins J."/>
            <person name="Williams M."/>
            <person name="Shu S."/>
            <person name="Plott C."/>
            <person name="Barry K."/>
            <person name="Rajasekar S."/>
            <person name="Grimwood J."/>
            <person name="Han X."/>
            <person name="Sun S."/>
            <person name="Hou Z."/>
            <person name="He W."/>
            <person name="Dai G."/>
            <person name="Sun C."/>
            <person name="Schmutz J."/>
            <person name="Leebens-Mack J.H."/>
            <person name="Li F.W."/>
            <person name="Wang L."/>
        </authorList>
    </citation>
    <scope>NUCLEOTIDE SEQUENCE [LARGE SCALE GENOMIC DNA]</scope>
    <source>
        <strain evidence="2">cv. PW_Plant_1</strain>
    </source>
</reference>
<name>A0ACC2DNG6_DIPCM</name>
<evidence type="ECO:0000313" key="2">
    <source>
        <dbReference type="Proteomes" id="UP001162992"/>
    </source>
</evidence>
<accession>A0ACC2DNG6</accession>
<dbReference type="EMBL" id="CM055096">
    <property type="protein sequence ID" value="KAJ7555713.1"/>
    <property type="molecule type" value="Genomic_DNA"/>
</dbReference>
<gene>
    <name evidence="1" type="ORF">O6H91_05G052000</name>
</gene>
<keyword evidence="2" id="KW-1185">Reference proteome</keyword>
<proteinExistence type="predicted"/>
<organism evidence="1 2">
    <name type="scientific">Diphasiastrum complanatum</name>
    <name type="common">Issler's clubmoss</name>
    <name type="synonym">Lycopodium complanatum</name>
    <dbReference type="NCBI Taxonomy" id="34168"/>
    <lineage>
        <taxon>Eukaryota</taxon>
        <taxon>Viridiplantae</taxon>
        <taxon>Streptophyta</taxon>
        <taxon>Embryophyta</taxon>
        <taxon>Tracheophyta</taxon>
        <taxon>Lycopodiopsida</taxon>
        <taxon>Lycopodiales</taxon>
        <taxon>Lycopodiaceae</taxon>
        <taxon>Lycopodioideae</taxon>
        <taxon>Diphasiastrum</taxon>
    </lineage>
</organism>
<sequence>MRTRGTTAGSSKNSPAIKKAAQKSGLQSPSNQEMDVAASPTVSDFQTPACDVKSGLQSPSNQEMDVAASPTVADFQTPACDVKSGLKSPSNQEMDVAASPTVADFQTPAWDVKSGLQSPSNQEMDVEASPTVADFQTPASVVKSESEFLTPGDDFKSSVVCNAADESGIKREQSVVKIGLEADYGPQMADNAKEEVDSKIAVEIEAEQTLAAVGAGVTESLREDLAEAGVEGKGSKDEEEKQKEEEEGDVKELGEGTEVEIEGEEVEEIEEREVEEEQGAEVEDEIEEVEGQESQEEEVIAEEEKLAEGGNERGQEDEEGEGEDVEEEVEVIEEIEYEDEEEVEVQEEEEIEVEKEEEMEEDEQAEGAEEEAEQFAKEYPDVQQVMPVSERQKRKKMEVFVGGLDRDATEEDLKKVFERVGEVKEVRLMKSFHTGKNKGFAFVQYATASQAKHATVELEHVQVRGRICGVVPSEENDILFIGNLNKQWNKETVIETLKKYGVGNIEELTLMEDPQHAGMSRGFAFAEFSTHKDAKFAFKRLQRLNVFLGTDRPAKIAWADPINEPDDEVMAQVKSIFVDGMPTTWDEEHAKEHFSQYGEIERIVLARNMPFAKRKDFGFVNYAARESALACVEGMNNTELADGDSKIKVKVKLSKPQLRTIKKVGTGLRGGYHMDWHRGRWGFRGERSFRGRGRSAEVGWGRGFESGWWDRGAGRSRFGRIRARSGRGFFRGISRGASFSGRHHFRDETSTEQQLFNASKEQTAQKDLVADRALMNREDKSGTATVKIDKPAEVVHAEEGKPLREKFECTMCGLGSDVELEFNNHQMSRVHKVIEKMRKEEKLNNNTPLSLLHEYASRHRCEVHYDIAADNSLGPFEVFATIGGVNTGIPCTRGVGKGCDKAKARQMAAADALEKIMDRIPDLEFGRPVQSRQQTYERPAVALTSRNFNSSKARGPPSRPYTGGYGNPAHSGGRPRSAYLAHENGVPNAWHLRTRNPGLGGEYEGRAAWSHSRGAKRGRYDDSGEVSESYGGGRGRGSSRGRNVFVAHHDTYFQRLEQSQGQGYGSDRLSAVIRDYGEALPRANRAIPALDDDPRADNIPHRVHPRARADHLDVISVAPGVSEYTSSSVYPTSTSTFQEDSYLHSRPYRLYDSHQPALDTAGIYPSSTHTHGPVYGGASDIHGSAELLAGSRYPTSSVYGHSQVPSLGSSYSTDNLFVGLELCWLNVYVKARIEMP</sequence>
<dbReference type="Proteomes" id="UP001162992">
    <property type="component" value="Chromosome 5"/>
</dbReference>
<comment type="caution">
    <text evidence="1">The sequence shown here is derived from an EMBL/GenBank/DDBJ whole genome shotgun (WGS) entry which is preliminary data.</text>
</comment>
<protein>
    <submittedName>
        <fullName evidence="1">Uncharacterized protein</fullName>
    </submittedName>
</protein>